<evidence type="ECO:0000256" key="6">
    <source>
        <dbReference type="ARBA" id="ARBA00023163"/>
    </source>
</evidence>
<organism evidence="10 11">
    <name type="scientific">Ceratina calcarata</name>
    <dbReference type="NCBI Taxonomy" id="156304"/>
    <lineage>
        <taxon>Eukaryota</taxon>
        <taxon>Metazoa</taxon>
        <taxon>Ecdysozoa</taxon>
        <taxon>Arthropoda</taxon>
        <taxon>Hexapoda</taxon>
        <taxon>Insecta</taxon>
        <taxon>Pterygota</taxon>
        <taxon>Neoptera</taxon>
        <taxon>Endopterygota</taxon>
        <taxon>Hymenoptera</taxon>
        <taxon>Apocrita</taxon>
        <taxon>Aculeata</taxon>
        <taxon>Apoidea</taxon>
        <taxon>Anthophila</taxon>
        <taxon>Apidae</taxon>
        <taxon>Ceratina</taxon>
        <taxon>Zadontomerus</taxon>
    </lineage>
</organism>
<dbReference type="Gene3D" id="3.30.160.60">
    <property type="entry name" value="Classic Zinc Finger"/>
    <property type="match status" value="6"/>
</dbReference>
<dbReference type="KEGG" id="ccal:108626671"/>
<feature type="domain" description="C2H2-type" evidence="9">
    <location>
        <begin position="64"/>
        <end position="89"/>
    </location>
</feature>
<dbReference type="AlphaFoldDB" id="A0AAJ7WCW6"/>
<proteinExistence type="predicted"/>
<feature type="domain" description="C2H2-type" evidence="9">
    <location>
        <begin position="206"/>
        <end position="233"/>
    </location>
</feature>
<dbReference type="InterPro" id="IPR051061">
    <property type="entry name" value="Zinc_finger_trans_reg"/>
</dbReference>
<dbReference type="PANTHER" id="PTHR46179">
    <property type="entry name" value="ZINC FINGER PROTEIN"/>
    <property type="match status" value="1"/>
</dbReference>
<dbReference type="RefSeq" id="XP_026670810.1">
    <property type="nucleotide sequence ID" value="XM_026815009.1"/>
</dbReference>
<keyword evidence="4" id="KW-0862">Zinc</keyword>
<dbReference type="Proteomes" id="UP000694925">
    <property type="component" value="Unplaced"/>
</dbReference>
<feature type="domain" description="C2H2-type" evidence="9">
    <location>
        <begin position="122"/>
        <end position="149"/>
    </location>
</feature>
<evidence type="ECO:0000313" key="10">
    <source>
        <dbReference type="Proteomes" id="UP000694925"/>
    </source>
</evidence>
<reference evidence="11" key="1">
    <citation type="submission" date="2025-08" db="UniProtKB">
        <authorList>
            <consortium name="RefSeq"/>
        </authorList>
    </citation>
    <scope>IDENTIFICATION</scope>
    <source>
        <tissue evidence="11">Whole body</tissue>
    </source>
</reference>
<dbReference type="GeneID" id="108626671"/>
<keyword evidence="3 8" id="KW-0863">Zinc-finger</keyword>
<evidence type="ECO:0000256" key="2">
    <source>
        <dbReference type="ARBA" id="ARBA00022723"/>
    </source>
</evidence>
<keyword evidence="10" id="KW-1185">Reference proteome</keyword>
<feature type="domain" description="C2H2-type" evidence="9">
    <location>
        <begin position="265"/>
        <end position="293"/>
    </location>
</feature>
<dbReference type="GO" id="GO:0008270">
    <property type="term" value="F:zinc ion binding"/>
    <property type="evidence" value="ECO:0007669"/>
    <property type="project" value="UniProtKB-KW"/>
</dbReference>
<keyword evidence="7" id="KW-0539">Nucleus</keyword>
<evidence type="ECO:0000259" key="9">
    <source>
        <dbReference type="PROSITE" id="PS50157"/>
    </source>
</evidence>
<dbReference type="Pfam" id="PF00096">
    <property type="entry name" value="zf-C2H2"/>
    <property type="match status" value="4"/>
</dbReference>
<evidence type="ECO:0000256" key="3">
    <source>
        <dbReference type="ARBA" id="ARBA00022771"/>
    </source>
</evidence>
<feature type="domain" description="C2H2-type" evidence="9">
    <location>
        <begin position="148"/>
        <end position="175"/>
    </location>
</feature>
<evidence type="ECO:0000256" key="8">
    <source>
        <dbReference type="PROSITE-ProRule" id="PRU00042"/>
    </source>
</evidence>
<dbReference type="GO" id="GO:0006357">
    <property type="term" value="P:regulation of transcription by RNA polymerase II"/>
    <property type="evidence" value="ECO:0007669"/>
    <property type="project" value="TreeGrafter"/>
</dbReference>
<dbReference type="PANTHER" id="PTHR46179:SF13">
    <property type="entry name" value="C2H2-TYPE DOMAIN-CONTAINING PROTEIN"/>
    <property type="match status" value="1"/>
</dbReference>
<keyword evidence="5" id="KW-0805">Transcription regulation</keyword>
<evidence type="ECO:0000256" key="4">
    <source>
        <dbReference type="ARBA" id="ARBA00022833"/>
    </source>
</evidence>
<keyword evidence="2" id="KW-0479">Metal-binding</keyword>
<feature type="domain" description="C2H2-type" evidence="9">
    <location>
        <begin position="34"/>
        <end position="63"/>
    </location>
</feature>
<dbReference type="SMART" id="SM00355">
    <property type="entry name" value="ZnF_C2H2"/>
    <property type="match status" value="9"/>
</dbReference>
<gene>
    <name evidence="11" type="primary">LOC108626671</name>
</gene>
<dbReference type="SUPFAM" id="SSF57667">
    <property type="entry name" value="beta-beta-alpha zinc fingers"/>
    <property type="match status" value="4"/>
</dbReference>
<dbReference type="Pfam" id="PF13894">
    <property type="entry name" value="zf-C2H2_4"/>
    <property type="match status" value="1"/>
</dbReference>
<name>A0AAJ7WCW6_9HYME</name>
<dbReference type="InterPro" id="IPR036236">
    <property type="entry name" value="Znf_C2H2_sf"/>
</dbReference>
<dbReference type="PROSITE" id="PS00028">
    <property type="entry name" value="ZINC_FINGER_C2H2_1"/>
    <property type="match status" value="6"/>
</dbReference>
<dbReference type="GO" id="GO:0005634">
    <property type="term" value="C:nucleus"/>
    <property type="evidence" value="ECO:0007669"/>
    <property type="project" value="UniProtKB-SubCell"/>
</dbReference>
<comment type="subcellular location">
    <subcellularLocation>
        <location evidence="1">Nucleus</location>
    </subcellularLocation>
</comment>
<evidence type="ECO:0000256" key="1">
    <source>
        <dbReference type="ARBA" id="ARBA00004123"/>
    </source>
</evidence>
<evidence type="ECO:0000313" key="11">
    <source>
        <dbReference type="RefSeq" id="XP_026670810.1"/>
    </source>
</evidence>
<evidence type="ECO:0000256" key="7">
    <source>
        <dbReference type="ARBA" id="ARBA00023242"/>
    </source>
</evidence>
<keyword evidence="6" id="KW-0804">Transcription</keyword>
<dbReference type="InterPro" id="IPR013087">
    <property type="entry name" value="Znf_C2H2_type"/>
</dbReference>
<sequence length="356" mass="42543">MGQVKNLETDSISPDTENIIKECTNIADEANKRYKCTFPECSLSFLRPSRLERHIRVHTGERHFKCSYPECNKAYTNNCHLKRHMKFHSIQLHRCPECELYLRNQHNLKRHFNRMHKDLDRLTCKECKKVFPKKYQLQRHMTEHSTSYTCKMCNKTFTNIRKFNRHKKSHEPGDKQYPCPVLGCTEVLGKWLFLQAHIKTQHVNDHRCKDCDKVFLSRNHLRNHSIIHVKDRPRLSCPYDKCPRVYMTQSTLTTHIRIYHLDKKFECDICKVRIGTKSNLRFHIEKLHMSERKIKEIKRTQRKRRKDIGIPTRSAVSKLVGVNLPPKIEKLILERKEPIEYLNQFEIVTEEPKTDS</sequence>
<evidence type="ECO:0000256" key="5">
    <source>
        <dbReference type="ARBA" id="ARBA00023015"/>
    </source>
</evidence>
<feature type="domain" description="C2H2-type" evidence="9">
    <location>
        <begin position="235"/>
        <end position="265"/>
    </location>
</feature>
<protein>
    <submittedName>
        <fullName evidence="11">Zinc finger protein 888-like</fullName>
    </submittedName>
</protein>
<accession>A0AAJ7WCW6</accession>
<dbReference type="PROSITE" id="PS50157">
    <property type="entry name" value="ZINC_FINGER_C2H2_2"/>
    <property type="match status" value="7"/>
</dbReference>